<protein>
    <submittedName>
        <fullName evidence="1">Uncharacterized protein</fullName>
    </submittedName>
</protein>
<dbReference type="EMBL" id="VFMM01000001">
    <property type="protein sequence ID" value="TQJ17651.1"/>
    <property type="molecule type" value="Genomic_DNA"/>
</dbReference>
<proteinExistence type="predicted"/>
<accession>A0A542EQM3</accession>
<dbReference type="Proteomes" id="UP000316298">
    <property type="component" value="Unassembled WGS sequence"/>
</dbReference>
<name>A0A542EQM3_9ACTN</name>
<sequence>MALLDFYASPMAELLPYAAPAGAWAESVAVVAGPSRAQTRWDGEVMVRGTDDTPSVTASESGLNGQQYYLFMLQRHVDAVQQTELPETVEGKQRRWDTLVEATGYVAAQSTGLLSPLADMHPVGQVEADLNAGLADVWTQERLPQVWKQSDSAGLMSPDEVPAPHFTYAGRGPAAAATRDVIAELVRQHGQDPSSRDFVTACEQLIVVPPDHQRWQALIDRMPAADKLSNEERRDLAYGFRANFRAALAAEDPASGTPDSRMSAMVRTVAAAVRTATDGRTTAPDARSVDGRLAALANDVALTPGRTPGSDGASVRPPRSGVLGVLRSLRSGRGSGGRH</sequence>
<evidence type="ECO:0000313" key="2">
    <source>
        <dbReference type="Proteomes" id="UP000316298"/>
    </source>
</evidence>
<reference evidence="1 2" key="1">
    <citation type="submission" date="2019-06" db="EMBL/GenBank/DDBJ databases">
        <title>Sequencing the genomes of 1000 actinobacteria strains.</title>
        <authorList>
            <person name="Klenk H.-P."/>
        </authorList>
    </citation>
    <scope>NUCLEOTIDE SEQUENCE [LARGE SCALE GENOMIC DNA]</scope>
    <source>
        <strain evidence="1 2">DSM 17305</strain>
    </source>
</reference>
<evidence type="ECO:0000313" key="1">
    <source>
        <dbReference type="EMBL" id="TQJ17651.1"/>
    </source>
</evidence>
<dbReference type="AlphaFoldDB" id="A0A542EQM3"/>
<keyword evidence="2" id="KW-1185">Reference proteome</keyword>
<organism evidence="1 2">
    <name type="scientific">Kribbella jejuensis</name>
    <dbReference type="NCBI Taxonomy" id="236068"/>
    <lineage>
        <taxon>Bacteria</taxon>
        <taxon>Bacillati</taxon>
        <taxon>Actinomycetota</taxon>
        <taxon>Actinomycetes</taxon>
        <taxon>Propionibacteriales</taxon>
        <taxon>Kribbellaceae</taxon>
        <taxon>Kribbella</taxon>
    </lineage>
</organism>
<gene>
    <name evidence="1" type="ORF">FB475_1777</name>
</gene>
<comment type="caution">
    <text evidence="1">The sequence shown here is derived from an EMBL/GenBank/DDBJ whole genome shotgun (WGS) entry which is preliminary data.</text>
</comment>